<evidence type="ECO:0000313" key="1">
    <source>
        <dbReference type="EMBL" id="QZE15537.1"/>
    </source>
</evidence>
<reference evidence="1" key="1">
    <citation type="submission" date="2021-08" db="EMBL/GenBank/DDBJ databases">
        <title>Novel anaerobic bacterium isolated from sea squirt in East Sea, Republic of Korea.</title>
        <authorList>
            <person name="Nguyen T.H."/>
            <person name="Li Z."/>
            <person name="Lee Y.-J."/>
            <person name="Ko J."/>
            <person name="Kim S.-G."/>
        </authorList>
    </citation>
    <scope>NUCLEOTIDE SEQUENCE</scope>
    <source>
        <strain evidence="1">KCTC 25031</strain>
    </source>
</reference>
<protein>
    <submittedName>
        <fullName evidence="1">Uncharacterized protein</fullName>
    </submittedName>
</protein>
<proteinExistence type="predicted"/>
<keyword evidence="2" id="KW-1185">Reference proteome</keyword>
<evidence type="ECO:0000313" key="2">
    <source>
        <dbReference type="Proteomes" id="UP000826212"/>
    </source>
</evidence>
<gene>
    <name evidence="1" type="ORF">K4L44_06810</name>
</gene>
<organism evidence="1 2">
    <name type="scientific">Halosquirtibacter laminarini</name>
    <dbReference type="NCBI Taxonomy" id="3374600"/>
    <lineage>
        <taxon>Bacteria</taxon>
        <taxon>Pseudomonadati</taxon>
        <taxon>Bacteroidota</taxon>
        <taxon>Bacteroidia</taxon>
        <taxon>Marinilabiliales</taxon>
        <taxon>Prolixibacteraceae</taxon>
        <taxon>Halosquirtibacter</taxon>
    </lineage>
</organism>
<name>A0AC61NQA8_9BACT</name>
<sequence>MNYTAPQLGFVGDDAIYPGLIDNDTSVSFKSIISIRKHDCQGSYIKSLYIGLPQNLQ</sequence>
<accession>A0AC61NQA8</accession>
<dbReference type="EMBL" id="CP081303">
    <property type="protein sequence ID" value="QZE15537.1"/>
    <property type="molecule type" value="Genomic_DNA"/>
</dbReference>
<dbReference type="Proteomes" id="UP000826212">
    <property type="component" value="Chromosome"/>
</dbReference>